<feature type="coiled-coil region" evidence="4">
    <location>
        <begin position="320"/>
        <end position="347"/>
    </location>
</feature>
<dbReference type="InterPro" id="IPR052421">
    <property type="entry name" value="PCW_Enzyme_Inhibitor"/>
</dbReference>
<dbReference type="PANTHER" id="PTHR36710">
    <property type="entry name" value="PECTINESTERASE INHIBITOR-LIKE"/>
    <property type="match status" value="1"/>
</dbReference>
<name>A0ABR2TVT6_9ROSI</name>
<evidence type="ECO:0000256" key="5">
    <source>
        <dbReference type="SAM" id="SignalP"/>
    </source>
</evidence>
<evidence type="ECO:0000313" key="7">
    <source>
        <dbReference type="EMBL" id="KAK9041536.1"/>
    </source>
</evidence>
<dbReference type="SUPFAM" id="SSF101148">
    <property type="entry name" value="Plant invertase/pectin methylesterase inhibitor"/>
    <property type="match status" value="1"/>
</dbReference>
<dbReference type="NCBIfam" id="TIGR01614">
    <property type="entry name" value="PME_inhib"/>
    <property type="match status" value="1"/>
</dbReference>
<evidence type="ECO:0000313" key="8">
    <source>
        <dbReference type="Proteomes" id="UP001396334"/>
    </source>
</evidence>
<reference evidence="7 8" key="1">
    <citation type="journal article" date="2024" name="G3 (Bethesda)">
        <title>Genome assembly of Hibiscus sabdariffa L. provides insights into metabolisms of medicinal natural products.</title>
        <authorList>
            <person name="Kim T."/>
        </authorList>
    </citation>
    <scope>NUCLEOTIDE SEQUENCE [LARGE SCALE GENOMIC DNA]</scope>
    <source>
        <strain evidence="7">TK-2024</strain>
        <tissue evidence="7">Old leaves</tissue>
    </source>
</reference>
<organism evidence="7 8">
    <name type="scientific">Hibiscus sabdariffa</name>
    <name type="common">roselle</name>
    <dbReference type="NCBI Taxonomy" id="183260"/>
    <lineage>
        <taxon>Eukaryota</taxon>
        <taxon>Viridiplantae</taxon>
        <taxon>Streptophyta</taxon>
        <taxon>Embryophyta</taxon>
        <taxon>Tracheophyta</taxon>
        <taxon>Spermatophyta</taxon>
        <taxon>Magnoliopsida</taxon>
        <taxon>eudicotyledons</taxon>
        <taxon>Gunneridae</taxon>
        <taxon>Pentapetalae</taxon>
        <taxon>rosids</taxon>
        <taxon>malvids</taxon>
        <taxon>Malvales</taxon>
        <taxon>Malvaceae</taxon>
        <taxon>Malvoideae</taxon>
        <taxon>Hibiscus</taxon>
    </lineage>
</organism>
<evidence type="ECO:0000256" key="1">
    <source>
        <dbReference type="ARBA" id="ARBA00022729"/>
    </source>
</evidence>
<feature type="signal peptide" evidence="5">
    <location>
        <begin position="1"/>
        <end position="30"/>
    </location>
</feature>
<dbReference type="EMBL" id="JBBPBN010000004">
    <property type="protein sequence ID" value="KAK9041536.1"/>
    <property type="molecule type" value="Genomic_DNA"/>
</dbReference>
<evidence type="ECO:0000256" key="4">
    <source>
        <dbReference type="SAM" id="Coils"/>
    </source>
</evidence>
<keyword evidence="4" id="KW-0175">Coiled coil</keyword>
<comment type="similarity">
    <text evidence="3">Belongs to the PMEI family.</text>
</comment>
<dbReference type="Proteomes" id="UP001396334">
    <property type="component" value="Unassembled WGS sequence"/>
</dbReference>
<evidence type="ECO:0000259" key="6">
    <source>
        <dbReference type="SMART" id="SM00856"/>
    </source>
</evidence>
<dbReference type="Gene3D" id="1.20.140.40">
    <property type="entry name" value="Invertase/pectin methylesterase inhibitor family protein"/>
    <property type="match status" value="1"/>
</dbReference>
<dbReference type="InterPro" id="IPR035513">
    <property type="entry name" value="Invertase/methylesterase_inhib"/>
</dbReference>
<dbReference type="Pfam" id="PF04043">
    <property type="entry name" value="PMEI"/>
    <property type="match status" value="1"/>
</dbReference>
<evidence type="ECO:0000256" key="2">
    <source>
        <dbReference type="ARBA" id="ARBA00023157"/>
    </source>
</evidence>
<protein>
    <recommendedName>
        <fullName evidence="6">Pectinesterase inhibitor domain-containing protein</fullName>
    </recommendedName>
</protein>
<accession>A0ABR2TVT6</accession>
<keyword evidence="2" id="KW-1015">Disulfide bond</keyword>
<gene>
    <name evidence="7" type="ORF">V6N11_016633</name>
</gene>
<evidence type="ECO:0000256" key="3">
    <source>
        <dbReference type="ARBA" id="ARBA00038471"/>
    </source>
</evidence>
<feature type="domain" description="Pectinesterase inhibitor" evidence="6">
    <location>
        <begin position="30"/>
        <end position="176"/>
    </location>
</feature>
<dbReference type="InterPro" id="IPR034086">
    <property type="entry name" value="PMEI_plant"/>
</dbReference>
<dbReference type="CDD" id="cd15797">
    <property type="entry name" value="PMEI"/>
    <property type="match status" value="1"/>
</dbReference>
<sequence>MGIVLPLYHLSLFLLSFSFDYVGHRHFVSADEILIQLQCHNAEVPSTCIQCVKSDPRGQSADKVAIAGIVISCLSNHARSLSGNMTALASTMLDKDVKRALQSCGKGFSEAKTDLAKATTMLKNKDYDETNSLVSKALQKEVDCQKNVWDYRALVPDFVIYDMRVYQELSDAAMRIIDRSCESSALEESTSVPLTVSVSPSESTFGLNDSISVPSEPVASAEPVPPAEPVSSAEAGCSTNLAHAFFEVLLALPLLCFEGRSLLKELSVQKLWPSLQLSLKHVNLFRFGHPSIESIAKRFLDNNIPPSDDHLVDTYLKERINNIIQQHNKINRKMDASKEKEEALAQQAKLLNALYRTRSRKLAGSTVMPTPRDLAQLNPLSTNPNEDVHAAFQFGSRGPQD</sequence>
<feature type="chain" id="PRO_5046226073" description="Pectinesterase inhibitor domain-containing protein" evidence="5">
    <location>
        <begin position="31"/>
        <end position="401"/>
    </location>
</feature>
<keyword evidence="8" id="KW-1185">Reference proteome</keyword>
<dbReference type="PANTHER" id="PTHR36710:SF18">
    <property type="entry name" value="PECTINESTERASE INHIBITOR 5-RELATED"/>
    <property type="match status" value="1"/>
</dbReference>
<keyword evidence="1 5" id="KW-0732">Signal</keyword>
<dbReference type="InterPro" id="IPR006501">
    <property type="entry name" value="Pectinesterase_inhib_dom"/>
</dbReference>
<dbReference type="SMART" id="SM00856">
    <property type="entry name" value="PMEI"/>
    <property type="match status" value="1"/>
</dbReference>
<proteinExistence type="inferred from homology"/>
<comment type="caution">
    <text evidence="7">The sequence shown here is derived from an EMBL/GenBank/DDBJ whole genome shotgun (WGS) entry which is preliminary data.</text>
</comment>